<protein>
    <submittedName>
        <fullName evidence="1">Uncharacterized protein</fullName>
    </submittedName>
</protein>
<keyword evidence="2" id="KW-1185">Reference proteome</keyword>
<comment type="caution">
    <text evidence="1">The sequence shown here is derived from an EMBL/GenBank/DDBJ whole genome shotgun (WGS) entry which is preliminary data.</text>
</comment>
<name>A0A1C7P8N6_9HYPH</name>
<evidence type="ECO:0000313" key="1">
    <source>
        <dbReference type="EMBL" id="OBZ97396.1"/>
    </source>
</evidence>
<keyword evidence="1" id="KW-0614">Plasmid</keyword>
<organism evidence="1 2">
    <name type="scientific">Pararhizobium polonicum</name>
    <dbReference type="NCBI Taxonomy" id="1612624"/>
    <lineage>
        <taxon>Bacteria</taxon>
        <taxon>Pseudomonadati</taxon>
        <taxon>Pseudomonadota</taxon>
        <taxon>Alphaproteobacteria</taxon>
        <taxon>Hyphomicrobiales</taxon>
        <taxon>Rhizobiaceae</taxon>
        <taxon>Rhizobium/Agrobacterium group</taxon>
        <taxon>Pararhizobium</taxon>
    </lineage>
</organism>
<geneLocation type="plasmid" evidence="2">
    <name>pf5.1b</name>
</geneLocation>
<accession>A0A1C7P8N6</accession>
<proteinExistence type="predicted"/>
<dbReference type="AlphaFoldDB" id="A0A1C7P8N6"/>
<dbReference type="Proteomes" id="UP000093111">
    <property type="component" value="Plasmid pF5.1b"/>
</dbReference>
<evidence type="ECO:0000313" key="2">
    <source>
        <dbReference type="Proteomes" id="UP000093111"/>
    </source>
</evidence>
<gene>
    <name evidence="1" type="ORF">ADU59_01280</name>
</gene>
<sequence>MLILAKKSSSLSDDTKLDGETKLVVSPSAQFAFETIAGIQRVVADETVFVRRQAQKVLRFCCADQFPSTHSLTPMR</sequence>
<reference evidence="1 2" key="1">
    <citation type="journal article" date="2016" name="Syst. Appl. Microbiol.">
        <title>Pararhizobium polonicum sp. nov. isolated from tumors on stone fruit rootstocks.</title>
        <authorList>
            <person name="Pulawska J."/>
            <person name="Kuzmanovic N."/>
            <person name="Willems A."/>
            <person name="Pothier J.F."/>
        </authorList>
    </citation>
    <scope>NUCLEOTIDE SEQUENCE [LARGE SCALE GENOMIC DNA]</scope>
    <source>
        <strain evidence="1 2">F5.1</strain>
        <plasmid evidence="1">pF5.1b</plasmid>
    </source>
</reference>
<dbReference type="EMBL" id="LGLV01000002">
    <property type="protein sequence ID" value="OBZ97396.1"/>
    <property type="molecule type" value="Genomic_DNA"/>
</dbReference>